<comment type="caution">
    <text evidence="2">The sequence shown here is derived from an EMBL/GenBank/DDBJ whole genome shotgun (WGS) entry which is preliminary data.</text>
</comment>
<feature type="region of interest" description="Disordered" evidence="1">
    <location>
        <begin position="1"/>
        <end position="23"/>
    </location>
</feature>
<protein>
    <submittedName>
        <fullName evidence="2">Uncharacterized protein</fullName>
    </submittedName>
</protein>
<evidence type="ECO:0000256" key="1">
    <source>
        <dbReference type="SAM" id="MobiDB-lite"/>
    </source>
</evidence>
<organism evidence="2 3">
    <name type="scientific">Cochliobolus sativus</name>
    <name type="common">Common root rot and spot blotch fungus</name>
    <name type="synonym">Bipolaris sorokiniana</name>
    <dbReference type="NCBI Taxonomy" id="45130"/>
    <lineage>
        <taxon>Eukaryota</taxon>
        <taxon>Fungi</taxon>
        <taxon>Dikarya</taxon>
        <taxon>Ascomycota</taxon>
        <taxon>Pezizomycotina</taxon>
        <taxon>Dothideomycetes</taxon>
        <taxon>Pleosporomycetidae</taxon>
        <taxon>Pleosporales</taxon>
        <taxon>Pleosporineae</taxon>
        <taxon>Pleosporaceae</taxon>
        <taxon>Bipolaris</taxon>
    </lineage>
</organism>
<feature type="region of interest" description="Disordered" evidence="1">
    <location>
        <begin position="149"/>
        <end position="177"/>
    </location>
</feature>
<accession>A0A8H5ZDK0</accession>
<feature type="region of interest" description="Disordered" evidence="1">
    <location>
        <begin position="73"/>
        <end position="101"/>
    </location>
</feature>
<gene>
    <name evidence="2" type="ORF">GGP41_000049</name>
</gene>
<dbReference type="AlphaFoldDB" id="A0A8H5ZDK0"/>
<evidence type="ECO:0000313" key="3">
    <source>
        <dbReference type="Proteomes" id="UP000624244"/>
    </source>
</evidence>
<dbReference type="Proteomes" id="UP000624244">
    <property type="component" value="Unassembled WGS sequence"/>
</dbReference>
<name>A0A8H5ZDK0_COCSA</name>
<evidence type="ECO:0000313" key="2">
    <source>
        <dbReference type="EMBL" id="KAF5847326.1"/>
    </source>
</evidence>
<feature type="compositionally biased region" description="Polar residues" evidence="1">
    <location>
        <begin position="347"/>
        <end position="358"/>
    </location>
</feature>
<feature type="region of interest" description="Disordered" evidence="1">
    <location>
        <begin position="340"/>
        <end position="420"/>
    </location>
</feature>
<sequence length="608" mass="68654">MRETTGFPGPLLERNTDKSAVRSTKQCPYASIFDQPQGYFEEAMKDTKGWDTLHRYHGSRSQQFGDANEFDQSSMANTSFDKDEPTAPDQNSCAQASQSAAAMDTTLPHGLGNCIKRVGPNFLGHEPRKESSQSYMFHRRSFSGEEPSFATVLSAPPTSSRHSSAPPHIPGQHYGPFLGRFRTSEDAKVYRRDKMRFGRRPWRDPDSDPTIAETEHNRDFHVERIYNAMICGDFARDNAKSTALKRWVHEPHYSSDLVEAYAHKVFDCLLEQVKKGFRGWNQNDYVNDERKGEDDDKDIDCAGRLKNVIAALRQEKSICENVMSSAWQIRMFVNAPKAYAKRKDQNRVGNSKRPNAKSNEGAEGESRPSKRRRNTVQSKQAQQRSLMTESGLSRGSLPRQQYQSHYQPSTERPPKSRLAAREPSVHFPSYSHDDTFGHQGAIALTPATSSRQVSLAPRQESQYRIAPMPVVQQSPFSPLPISPGIITEAHTPDGVRLAAMAHSLGRWQGATDPDFPIDTSRQLDNADYTMVRDNQQRMQPYTGCSAPAYDNTLEQPDPSMGICLADTEIISSLPTEEELQDDIFQQYWAQHHSDLQQSPYTPGEQKHH</sequence>
<dbReference type="EMBL" id="WNKQ01000013">
    <property type="protein sequence ID" value="KAF5847326.1"/>
    <property type="molecule type" value="Genomic_DNA"/>
</dbReference>
<feature type="compositionally biased region" description="Polar residues" evidence="1">
    <location>
        <begin position="375"/>
        <end position="410"/>
    </location>
</feature>
<reference evidence="2" key="1">
    <citation type="submission" date="2019-11" db="EMBL/GenBank/DDBJ databases">
        <title>Bipolaris sorokiniana Genome sequencing.</title>
        <authorList>
            <person name="Wang H."/>
        </authorList>
    </citation>
    <scope>NUCLEOTIDE SEQUENCE</scope>
</reference>
<proteinExistence type="predicted"/>